<organism evidence="17 18">
    <name type="scientific">Cyberlindnera jadinii (strain ATCC 18201 / CBS 1600 / BCRC 20928 / JCM 3617 / NBRC 0987 / NRRL Y-1542)</name>
    <name type="common">Torula yeast</name>
    <name type="synonym">Candida utilis</name>
    <dbReference type="NCBI Taxonomy" id="983966"/>
    <lineage>
        <taxon>Eukaryota</taxon>
        <taxon>Fungi</taxon>
        <taxon>Dikarya</taxon>
        <taxon>Ascomycota</taxon>
        <taxon>Saccharomycotina</taxon>
        <taxon>Saccharomycetes</taxon>
        <taxon>Phaffomycetales</taxon>
        <taxon>Phaffomycetaceae</taxon>
        <taxon>Cyberlindnera</taxon>
    </lineage>
</organism>
<dbReference type="Gene3D" id="2.80.10.50">
    <property type="match status" value="1"/>
</dbReference>
<comment type="similarity">
    <text evidence="3 14">Belongs to the glycosyltransferase 39 family.</text>
</comment>
<dbReference type="PROSITE" id="PS50919">
    <property type="entry name" value="MIR"/>
    <property type="match status" value="2"/>
</dbReference>
<evidence type="ECO:0000256" key="5">
    <source>
        <dbReference type="ARBA" id="ARBA00022676"/>
    </source>
</evidence>
<feature type="transmembrane region" description="Helical" evidence="14">
    <location>
        <begin position="279"/>
        <end position="300"/>
    </location>
</feature>
<dbReference type="GO" id="GO:0005789">
    <property type="term" value="C:endoplasmic reticulum membrane"/>
    <property type="evidence" value="ECO:0007669"/>
    <property type="project" value="UniProtKB-SubCell"/>
</dbReference>
<evidence type="ECO:0000256" key="3">
    <source>
        <dbReference type="ARBA" id="ARBA00007222"/>
    </source>
</evidence>
<comment type="subcellular location">
    <subcellularLocation>
        <location evidence="1 14">Endoplasmic reticulum membrane</location>
        <topology evidence="1 14">Multi-pass membrane protein</topology>
    </subcellularLocation>
</comment>
<feature type="region of interest" description="Disordered" evidence="15">
    <location>
        <begin position="1"/>
        <end position="34"/>
    </location>
</feature>
<keyword evidence="6 14" id="KW-0808">Transferase</keyword>
<evidence type="ECO:0000256" key="10">
    <source>
        <dbReference type="ARBA" id="ARBA00022989"/>
    </source>
</evidence>
<comment type="pathway">
    <text evidence="2 14">Protein modification; protein glycosylation.</text>
</comment>
<protein>
    <recommendedName>
        <fullName evidence="4 14">Dolichyl-phosphate-mannose--protein mannosyltransferase</fullName>
        <ecNumber evidence="4 14">2.4.1.109</ecNumber>
    </recommendedName>
</protein>
<dbReference type="GO" id="GO:0004169">
    <property type="term" value="F:dolichyl-phosphate-mannose-protein mannosyltransferase activity"/>
    <property type="evidence" value="ECO:0007669"/>
    <property type="project" value="UniProtKB-UniRule"/>
</dbReference>
<dbReference type="EC" id="2.4.1.109" evidence="4 14"/>
<evidence type="ECO:0000256" key="12">
    <source>
        <dbReference type="ARBA" id="ARBA00045085"/>
    </source>
</evidence>
<reference evidence="17 18" key="1">
    <citation type="journal article" date="2016" name="Proc. Natl. Acad. Sci. U.S.A.">
        <title>Comparative genomics of biotechnologically important yeasts.</title>
        <authorList>
            <person name="Riley R."/>
            <person name="Haridas S."/>
            <person name="Wolfe K.H."/>
            <person name="Lopes M.R."/>
            <person name="Hittinger C.T."/>
            <person name="Goeker M."/>
            <person name="Salamov A.A."/>
            <person name="Wisecaver J.H."/>
            <person name="Long T.M."/>
            <person name="Calvey C.H."/>
            <person name="Aerts A.L."/>
            <person name="Barry K.W."/>
            <person name="Choi C."/>
            <person name="Clum A."/>
            <person name="Coughlan A.Y."/>
            <person name="Deshpande S."/>
            <person name="Douglass A.P."/>
            <person name="Hanson S.J."/>
            <person name="Klenk H.-P."/>
            <person name="LaButti K.M."/>
            <person name="Lapidus A."/>
            <person name="Lindquist E.A."/>
            <person name="Lipzen A.M."/>
            <person name="Meier-Kolthoff J.P."/>
            <person name="Ohm R.A."/>
            <person name="Otillar R.P."/>
            <person name="Pangilinan J.L."/>
            <person name="Peng Y."/>
            <person name="Rokas A."/>
            <person name="Rosa C.A."/>
            <person name="Scheuner C."/>
            <person name="Sibirny A.A."/>
            <person name="Slot J.C."/>
            <person name="Stielow J.B."/>
            <person name="Sun H."/>
            <person name="Kurtzman C.P."/>
            <person name="Blackwell M."/>
            <person name="Grigoriev I.V."/>
            <person name="Jeffries T.W."/>
        </authorList>
    </citation>
    <scope>NUCLEOTIDE SEQUENCE [LARGE SCALE GENOMIC DNA]</scope>
    <source>
        <strain evidence="18">ATCC 18201 / CBS 1600 / BCRC 20928 / JCM 3617 / NBRC 0987 / NRRL Y-1542</strain>
    </source>
</reference>
<feature type="transmembrane region" description="Helical" evidence="14">
    <location>
        <begin position="190"/>
        <end position="209"/>
    </location>
</feature>
<dbReference type="PANTHER" id="PTHR10050:SF51">
    <property type="entry name" value="PROTEIN O-MANNOSYL-TRANSFERASE 1"/>
    <property type="match status" value="1"/>
</dbReference>
<comment type="function">
    <text evidence="14">Transfers mannose from Dol-P-mannose to Ser or Thr residues on proteins.</text>
</comment>
<gene>
    <name evidence="17" type="ORF">CYBJADRAFT_168398</name>
</gene>
<evidence type="ECO:0000256" key="4">
    <source>
        <dbReference type="ARBA" id="ARBA00012839"/>
    </source>
</evidence>
<feature type="transmembrane region" description="Helical" evidence="14">
    <location>
        <begin position="229"/>
        <end position="258"/>
    </location>
</feature>
<feature type="transmembrane region" description="Helical" evidence="14">
    <location>
        <begin position="54"/>
        <end position="73"/>
    </location>
</feature>
<dbReference type="OMA" id="NCHLNAP"/>
<feature type="compositionally biased region" description="Low complexity" evidence="15">
    <location>
        <begin position="9"/>
        <end position="28"/>
    </location>
</feature>
<dbReference type="Pfam" id="PF02815">
    <property type="entry name" value="MIR"/>
    <property type="match status" value="1"/>
</dbReference>
<dbReference type="InterPro" id="IPR036300">
    <property type="entry name" value="MIR_dom_sf"/>
</dbReference>
<evidence type="ECO:0000256" key="6">
    <source>
        <dbReference type="ARBA" id="ARBA00022679"/>
    </source>
</evidence>
<keyword evidence="18" id="KW-1185">Reference proteome</keyword>
<feature type="transmembrane region" description="Helical" evidence="14">
    <location>
        <begin position="692"/>
        <end position="713"/>
    </location>
</feature>
<dbReference type="EMBL" id="KV453933">
    <property type="protein sequence ID" value="ODV72900.1"/>
    <property type="molecule type" value="Genomic_DNA"/>
</dbReference>
<sequence>MSSVRKRNVNSSKKSSSSSSSPPQSRSQAQDEVEFVLSGKEEAPLKREDPRHEVIALSVITALAFFTRFYKIWFPNEVVFDEVHFGKFASYYLQRTYFFDLHPPFAKLLIAGVGYLVGYDGAFKFDKIGDSYITNQAPYLAYRSLEAIQGSLTVPVLFLTMRQLDYSIAASSLASFIVLFDNAHVTETRLILLDATLLLSVACSIYAYVRFRNEQLKKAFTTTWWKWLALTGVALSCVISTKYVGVFTFLTIGFAVIIDLWHLLDIESGLTVREVSRHFVARFYGLIVLPFIIYLFWFYVHFAVLTKSGTGDAFMSSTFQETLGDSPLAATAKQVNYYDTITLKHKETELLLHSHDAFYPLRYEDGRVSSKGQQVTAFNGTDPNNEWIILPPQDFPEESKLGHAVRIDDIVRLYHVGTDSYMLAHDVASPLYPTNEEFTTVKGEVAQNRFNETLFKLLPADRAKSRSIIKTKGSVVRILHKDTNVALWTHDDVTLPDWAFNQYEVNGNKDTTASSNSWIFDEIVGLNDARQFYVPKSVKTLPFLTKWWELQFLMFSHNNKLSSEHPFASDPSSWPLSLSGVSFWTNSDKKLQIYFIGNLVGWWTEVLVMVIFAGVYIGAKLAEQRRIKIFTPAQVNRLADIGFLYIGYLSHYVFFFLMTRQKFLHHYLPAHLLAALLTGAIAEFFLGRGRNLNIAVLVFSVVLIGFFIFYAPITYGDVSLTPEQVKARQFFNIHLSHAK</sequence>
<comment type="catalytic activity">
    <reaction evidence="12 14">
        <text>a di-trans,poly-cis-dolichyl beta-D-mannosyl phosphate + L-threonyl-[protein] = 3-O-(alpha-D-mannosyl)-L-threonyl-[protein] + a di-trans,poly-cis-dolichyl phosphate + H(+)</text>
        <dbReference type="Rhea" id="RHEA:53396"/>
        <dbReference type="Rhea" id="RHEA-COMP:11060"/>
        <dbReference type="Rhea" id="RHEA-COMP:13547"/>
        <dbReference type="Rhea" id="RHEA-COMP:19498"/>
        <dbReference type="Rhea" id="RHEA-COMP:19501"/>
        <dbReference type="ChEBI" id="CHEBI:15378"/>
        <dbReference type="ChEBI" id="CHEBI:30013"/>
        <dbReference type="ChEBI" id="CHEBI:57683"/>
        <dbReference type="ChEBI" id="CHEBI:58211"/>
        <dbReference type="ChEBI" id="CHEBI:137323"/>
        <dbReference type="EC" id="2.4.1.109"/>
    </reaction>
</comment>
<evidence type="ECO:0000256" key="15">
    <source>
        <dbReference type="SAM" id="MobiDB-lite"/>
    </source>
</evidence>
<feature type="transmembrane region" description="Helical" evidence="14">
    <location>
        <begin position="638"/>
        <end position="658"/>
    </location>
</feature>
<dbReference type="STRING" id="983966.A0A1E4S0A1"/>
<dbReference type="OrthoDB" id="292747at2759"/>
<evidence type="ECO:0000313" key="17">
    <source>
        <dbReference type="EMBL" id="ODV72900.1"/>
    </source>
</evidence>
<keyword evidence="9 14" id="KW-0256">Endoplasmic reticulum</keyword>
<evidence type="ECO:0000256" key="1">
    <source>
        <dbReference type="ARBA" id="ARBA00004477"/>
    </source>
</evidence>
<evidence type="ECO:0000256" key="13">
    <source>
        <dbReference type="ARBA" id="ARBA00045102"/>
    </source>
</evidence>
<dbReference type="GeneID" id="30989747"/>
<evidence type="ECO:0000256" key="8">
    <source>
        <dbReference type="ARBA" id="ARBA00022737"/>
    </source>
</evidence>
<dbReference type="SMART" id="SM00472">
    <property type="entry name" value="MIR"/>
    <property type="match status" value="3"/>
</dbReference>
<keyword evidence="11 14" id="KW-0472">Membrane</keyword>
<dbReference type="Pfam" id="PF16192">
    <property type="entry name" value="PMT_4TMC"/>
    <property type="match status" value="1"/>
</dbReference>
<name>A0A1E4S0A1_CYBJN</name>
<dbReference type="Proteomes" id="UP000094389">
    <property type="component" value="Unassembled WGS sequence"/>
</dbReference>
<keyword evidence="8" id="KW-0677">Repeat</keyword>
<dbReference type="RefSeq" id="XP_020069939.1">
    <property type="nucleotide sequence ID" value="XM_020215351.1"/>
</dbReference>
<accession>A0A1E4S0A1</accession>
<evidence type="ECO:0000256" key="11">
    <source>
        <dbReference type="ARBA" id="ARBA00023136"/>
    </source>
</evidence>
<dbReference type="Pfam" id="PF02366">
    <property type="entry name" value="PMT"/>
    <property type="match status" value="1"/>
</dbReference>
<dbReference type="UniPathway" id="UPA00378"/>
<dbReference type="InterPro" id="IPR032421">
    <property type="entry name" value="PMT_4TMC"/>
</dbReference>
<dbReference type="CDD" id="cd23285">
    <property type="entry name" value="beta-trefoil_MIR_PMT4-like"/>
    <property type="match status" value="1"/>
</dbReference>
<dbReference type="SUPFAM" id="SSF82109">
    <property type="entry name" value="MIR domain"/>
    <property type="match status" value="1"/>
</dbReference>
<evidence type="ECO:0000256" key="9">
    <source>
        <dbReference type="ARBA" id="ARBA00022824"/>
    </source>
</evidence>
<keyword evidence="7 14" id="KW-0812">Transmembrane</keyword>
<feature type="domain" description="MIR" evidence="16">
    <location>
        <begin position="402"/>
        <end position="460"/>
    </location>
</feature>
<evidence type="ECO:0000256" key="2">
    <source>
        <dbReference type="ARBA" id="ARBA00004922"/>
    </source>
</evidence>
<dbReference type="InterPro" id="IPR003342">
    <property type="entry name" value="ArnT-like_N"/>
</dbReference>
<proteinExistence type="inferred from homology"/>
<dbReference type="PANTHER" id="PTHR10050">
    <property type="entry name" value="DOLICHYL-PHOSPHATE-MANNOSE--PROTEIN MANNOSYLTRANSFERASE"/>
    <property type="match status" value="1"/>
</dbReference>
<feature type="domain" description="MIR" evidence="16">
    <location>
        <begin position="332"/>
        <end position="392"/>
    </location>
</feature>
<dbReference type="InterPro" id="IPR027005">
    <property type="entry name" value="PMT-like"/>
</dbReference>
<keyword evidence="5 14" id="KW-0328">Glycosyltransferase</keyword>
<evidence type="ECO:0000256" key="14">
    <source>
        <dbReference type="RuleBase" id="RU367007"/>
    </source>
</evidence>
<evidence type="ECO:0000259" key="16">
    <source>
        <dbReference type="PROSITE" id="PS50919"/>
    </source>
</evidence>
<dbReference type="AlphaFoldDB" id="A0A1E4S0A1"/>
<feature type="transmembrane region" description="Helical" evidence="14">
    <location>
        <begin position="664"/>
        <end position="685"/>
    </location>
</feature>
<comment type="catalytic activity">
    <reaction evidence="13 14">
        <text>a di-trans,poly-cis-dolichyl beta-D-mannosyl phosphate + L-seryl-[protein] = 3-O-(alpha-D-mannosyl)-L-seryl-[protein] + a di-trans,poly-cis-dolichyl phosphate + H(+)</text>
        <dbReference type="Rhea" id="RHEA:17377"/>
        <dbReference type="Rhea" id="RHEA-COMP:9863"/>
        <dbReference type="Rhea" id="RHEA-COMP:13546"/>
        <dbReference type="Rhea" id="RHEA-COMP:19498"/>
        <dbReference type="Rhea" id="RHEA-COMP:19501"/>
        <dbReference type="ChEBI" id="CHEBI:15378"/>
        <dbReference type="ChEBI" id="CHEBI:29999"/>
        <dbReference type="ChEBI" id="CHEBI:57683"/>
        <dbReference type="ChEBI" id="CHEBI:58211"/>
        <dbReference type="ChEBI" id="CHEBI:137321"/>
        <dbReference type="EC" id="2.4.1.109"/>
    </reaction>
</comment>
<dbReference type="InterPro" id="IPR016093">
    <property type="entry name" value="MIR_motif"/>
</dbReference>
<keyword evidence="10 14" id="KW-1133">Transmembrane helix</keyword>
<evidence type="ECO:0000256" key="7">
    <source>
        <dbReference type="ARBA" id="ARBA00022692"/>
    </source>
</evidence>
<feature type="transmembrane region" description="Helical" evidence="14">
    <location>
        <begin position="593"/>
        <end position="617"/>
    </location>
</feature>
<evidence type="ECO:0000313" key="18">
    <source>
        <dbReference type="Proteomes" id="UP000094389"/>
    </source>
</evidence>